<keyword evidence="10" id="KW-0175">Coiled coil</keyword>
<sequence length="135" mass="15385">MASKNTVKVLIDGKIITLSGYESEEYLQRVASYLNNKLTELGSLPGYNRQPPDTRSTLLALNIADDYFKAKAQADAMEDDMESKDREAYDVKHDLIAAQIQIDKMKQEMEQLQKDKSELSLQVEKLNTELEDLLK</sequence>
<dbReference type="KEGG" id="whj:H9Q79_05075"/>
<feature type="coiled-coil region" evidence="10">
    <location>
        <begin position="95"/>
        <end position="129"/>
    </location>
</feature>
<name>A0A7G9GFT1_9FIRM</name>
<proteinExistence type="predicted"/>
<evidence type="ECO:0000256" key="5">
    <source>
        <dbReference type="ARBA" id="ARBA00023210"/>
    </source>
</evidence>
<reference evidence="11 12" key="1">
    <citation type="submission" date="2020-08" db="EMBL/GenBank/DDBJ databases">
        <authorList>
            <person name="Liu C."/>
            <person name="Sun Q."/>
        </authorList>
    </citation>
    <scope>NUCLEOTIDE SEQUENCE [LARGE SCALE GENOMIC DNA]</scope>
    <source>
        <strain evidence="11 12">NSJ-29</strain>
    </source>
</reference>
<dbReference type="GO" id="GO:0000921">
    <property type="term" value="P:septin ring assembly"/>
    <property type="evidence" value="ECO:0007669"/>
    <property type="project" value="TreeGrafter"/>
</dbReference>
<dbReference type="InterPro" id="IPR036192">
    <property type="entry name" value="Cell_div_ZapA-like_sf"/>
</dbReference>
<comment type="function">
    <text evidence="7">Activator of cell division through the inhibition of FtsZ GTPase activity, therefore promoting FtsZ assembly into bundles of protofilaments necessary for the formation of the division Z ring. It is recruited early at mid-cell but it is not essential for cell division.</text>
</comment>
<evidence type="ECO:0000256" key="4">
    <source>
        <dbReference type="ARBA" id="ARBA00022618"/>
    </source>
</evidence>
<protein>
    <recommendedName>
        <fullName evidence="2">Cell division protein ZapA</fullName>
    </recommendedName>
    <alternativeName>
        <fullName evidence="9">Z ring-associated protein ZapA</fullName>
    </alternativeName>
</protein>
<comment type="subcellular location">
    <subcellularLocation>
        <location evidence="1">Cytoplasm</location>
    </subcellularLocation>
</comment>
<keyword evidence="6" id="KW-0131">Cell cycle</keyword>
<keyword evidence="5" id="KW-0717">Septation</keyword>
<dbReference type="GO" id="GO:0005829">
    <property type="term" value="C:cytosol"/>
    <property type="evidence" value="ECO:0007669"/>
    <property type="project" value="TreeGrafter"/>
</dbReference>
<evidence type="ECO:0000256" key="6">
    <source>
        <dbReference type="ARBA" id="ARBA00023306"/>
    </source>
</evidence>
<dbReference type="InterPro" id="IPR007838">
    <property type="entry name" value="Cell_div_ZapA-like"/>
</dbReference>
<evidence type="ECO:0000313" key="12">
    <source>
        <dbReference type="Proteomes" id="UP000515860"/>
    </source>
</evidence>
<dbReference type="Pfam" id="PF05164">
    <property type="entry name" value="ZapA"/>
    <property type="match status" value="1"/>
</dbReference>
<organism evidence="11 12">
    <name type="scientific">Wansuia hejianensis</name>
    <dbReference type="NCBI Taxonomy" id="2763667"/>
    <lineage>
        <taxon>Bacteria</taxon>
        <taxon>Bacillati</taxon>
        <taxon>Bacillota</taxon>
        <taxon>Clostridia</taxon>
        <taxon>Lachnospirales</taxon>
        <taxon>Lachnospiraceae</taxon>
        <taxon>Wansuia</taxon>
    </lineage>
</organism>
<dbReference type="Proteomes" id="UP000515860">
    <property type="component" value="Chromosome"/>
</dbReference>
<dbReference type="SUPFAM" id="SSF102829">
    <property type="entry name" value="Cell division protein ZapA-like"/>
    <property type="match status" value="1"/>
</dbReference>
<dbReference type="Gene3D" id="6.10.250.790">
    <property type="match status" value="1"/>
</dbReference>
<evidence type="ECO:0000313" key="11">
    <source>
        <dbReference type="EMBL" id="QNM09663.1"/>
    </source>
</evidence>
<dbReference type="InterPro" id="IPR053712">
    <property type="entry name" value="Bac_CellDiv_Activator"/>
</dbReference>
<evidence type="ECO:0000256" key="3">
    <source>
        <dbReference type="ARBA" id="ARBA00022490"/>
    </source>
</evidence>
<keyword evidence="3" id="KW-0963">Cytoplasm</keyword>
<evidence type="ECO:0000256" key="8">
    <source>
        <dbReference type="ARBA" id="ARBA00026068"/>
    </source>
</evidence>
<dbReference type="GO" id="GO:0043093">
    <property type="term" value="P:FtsZ-dependent cytokinesis"/>
    <property type="evidence" value="ECO:0007669"/>
    <property type="project" value="TreeGrafter"/>
</dbReference>
<evidence type="ECO:0000256" key="1">
    <source>
        <dbReference type="ARBA" id="ARBA00004496"/>
    </source>
</evidence>
<dbReference type="PANTHER" id="PTHR34981:SF1">
    <property type="entry name" value="CELL DIVISION PROTEIN ZAPA"/>
    <property type="match status" value="1"/>
</dbReference>
<keyword evidence="12" id="KW-1185">Reference proteome</keyword>
<gene>
    <name evidence="11" type="ORF">H9Q79_05075</name>
</gene>
<dbReference type="GO" id="GO:0032153">
    <property type="term" value="C:cell division site"/>
    <property type="evidence" value="ECO:0007669"/>
    <property type="project" value="TreeGrafter"/>
</dbReference>
<evidence type="ECO:0000256" key="9">
    <source>
        <dbReference type="ARBA" id="ARBA00033158"/>
    </source>
</evidence>
<evidence type="ECO:0000256" key="10">
    <source>
        <dbReference type="SAM" id="Coils"/>
    </source>
</evidence>
<comment type="subunit">
    <text evidence="8">Homodimer. Interacts with FtsZ.</text>
</comment>
<dbReference type="EMBL" id="CP060635">
    <property type="protein sequence ID" value="QNM09663.1"/>
    <property type="molecule type" value="Genomic_DNA"/>
</dbReference>
<accession>A0A7G9GFT1</accession>
<evidence type="ECO:0000256" key="7">
    <source>
        <dbReference type="ARBA" id="ARBA00024910"/>
    </source>
</evidence>
<dbReference type="RefSeq" id="WP_118643749.1">
    <property type="nucleotide sequence ID" value="NZ_CP060635.1"/>
</dbReference>
<dbReference type="AlphaFoldDB" id="A0A7G9GFT1"/>
<dbReference type="PANTHER" id="PTHR34981">
    <property type="entry name" value="CELL DIVISION PROTEIN ZAPA"/>
    <property type="match status" value="1"/>
</dbReference>
<keyword evidence="4 11" id="KW-0132">Cell division</keyword>
<dbReference type="GO" id="GO:0030428">
    <property type="term" value="C:cell septum"/>
    <property type="evidence" value="ECO:0007669"/>
    <property type="project" value="TreeGrafter"/>
</dbReference>
<dbReference type="GO" id="GO:0000917">
    <property type="term" value="P:division septum assembly"/>
    <property type="evidence" value="ECO:0007669"/>
    <property type="project" value="UniProtKB-KW"/>
</dbReference>
<evidence type="ECO:0000256" key="2">
    <source>
        <dbReference type="ARBA" id="ARBA00015195"/>
    </source>
</evidence>